<protein>
    <submittedName>
        <fullName evidence="1">Uncharacterized protein</fullName>
    </submittedName>
</protein>
<organism evidence="1">
    <name type="scientific">Lygus hesperus</name>
    <name type="common">Western plant bug</name>
    <dbReference type="NCBI Taxonomy" id="30085"/>
    <lineage>
        <taxon>Eukaryota</taxon>
        <taxon>Metazoa</taxon>
        <taxon>Ecdysozoa</taxon>
        <taxon>Arthropoda</taxon>
        <taxon>Hexapoda</taxon>
        <taxon>Insecta</taxon>
        <taxon>Pterygota</taxon>
        <taxon>Neoptera</taxon>
        <taxon>Paraneoptera</taxon>
        <taxon>Hemiptera</taxon>
        <taxon>Heteroptera</taxon>
        <taxon>Panheteroptera</taxon>
        <taxon>Cimicomorpha</taxon>
        <taxon>Miridae</taxon>
        <taxon>Mirini</taxon>
        <taxon>Lygus</taxon>
    </lineage>
</organism>
<proteinExistence type="predicted"/>
<reference evidence="1" key="1">
    <citation type="journal article" date="2016" name="Gigascience">
        <title>De novo construction of an expanded transcriptome assembly for the western tarnished plant bug, Lygus hesperus.</title>
        <authorList>
            <person name="Tassone E.E."/>
            <person name="Geib S.M."/>
            <person name="Hall B."/>
            <person name="Fabrick J.A."/>
            <person name="Brent C.S."/>
            <person name="Hull J.J."/>
        </authorList>
    </citation>
    <scope>NUCLEOTIDE SEQUENCE</scope>
</reference>
<gene>
    <name evidence="1" type="ORF">g.2378</name>
</gene>
<name>A0A146M0B4_LYGHE</name>
<accession>A0A146M0B4</accession>
<dbReference type="AlphaFoldDB" id="A0A146M0B4"/>
<dbReference type="EMBL" id="GDHC01005780">
    <property type="protein sequence ID" value="JAQ12849.1"/>
    <property type="molecule type" value="Transcribed_RNA"/>
</dbReference>
<sequence>MKVLDVFPLYMPEQHAFKAGPKVGCATSKNLFLPARHLVRDVEIAFAGQRGCGKTRVMHALRRVTKSIHAQQTHESPNPSETRRVNMIEFFACRRPTLDSQSEVYQKIAEACPPPRRIHDRVPEATMDEALQRSMNLM</sequence>
<evidence type="ECO:0000313" key="1">
    <source>
        <dbReference type="EMBL" id="JAQ12849.1"/>
    </source>
</evidence>